<dbReference type="GO" id="GO:0005886">
    <property type="term" value="C:plasma membrane"/>
    <property type="evidence" value="ECO:0007669"/>
    <property type="project" value="TreeGrafter"/>
</dbReference>
<dbReference type="InterPro" id="IPR000719">
    <property type="entry name" value="Prot_kinase_dom"/>
</dbReference>
<dbReference type="PROSITE" id="PS50011">
    <property type="entry name" value="PROTEIN_KINASE_DOM"/>
    <property type="match status" value="1"/>
</dbReference>
<name>A0A1D1YYK5_9ARAE</name>
<evidence type="ECO:0000259" key="3">
    <source>
        <dbReference type="PROSITE" id="PS50011"/>
    </source>
</evidence>
<dbReference type="PANTHER" id="PTHR27001:SF523">
    <property type="entry name" value="PROTEIN KINASE DOMAIN-CONTAINING PROTEIN"/>
    <property type="match status" value="1"/>
</dbReference>
<keyword evidence="4" id="KW-0675">Receptor</keyword>
<dbReference type="EMBL" id="GDJX01008203">
    <property type="protein sequence ID" value="JAT59733.1"/>
    <property type="molecule type" value="Transcribed_RNA"/>
</dbReference>
<evidence type="ECO:0000256" key="1">
    <source>
        <dbReference type="ARBA" id="ARBA00022741"/>
    </source>
</evidence>
<dbReference type="GO" id="GO:0004672">
    <property type="term" value="F:protein kinase activity"/>
    <property type="evidence" value="ECO:0007669"/>
    <property type="project" value="InterPro"/>
</dbReference>
<dbReference type="PANTHER" id="PTHR27001">
    <property type="entry name" value="OS01G0253100 PROTEIN"/>
    <property type="match status" value="1"/>
</dbReference>
<accession>A0A1D1YYK5</accession>
<evidence type="ECO:0000313" key="4">
    <source>
        <dbReference type="EMBL" id="JAT59733.1"/>
    </source>
</evidence>
<organism evidence="4">
    <name type="scientific">Anthurium amnicola</name>
    <dbReference type="NCBI Taxonomy" id="1678845"/>
    <lineage>
        <taxon>Eukaryota</taxon>
        <taxon>Viridiplantae</taxon>
        <taxon>Streptophyta</taxon>
        <taxon>Embryophyta</taxon>
        <taxon>Tracheophyta</taxon>
        <taxon>Spermatophyta</taxon>
        <taxon>Magnoliopsida</taxon>
        <taxon>Liliopsida</taxon>
        <taxon>Araceae</taxon>
        <taxon>Pothoideae</taxon>
        <taxon>Potheae</taxon>
        <taxon>Anthurium</taxon>
    </lineage>
</organism>
<dbReference type="GO" id="GO:0005524">
    <property type="term" value="F:ATP binding"/>
    <property type="evidence" value="ECO:0007669"/>
    <property type="project" value="UniProtKB-KW"/>
</dbReference>
<reference evidence="4" key="1">
    <citation type="submission" date="2015-07" db="EMBL/GenBank/DDBJ databases">
        <title>Transcriptome Assembly of Anthurium amnicola.</title>
        <authorList>
            <person name="Suzuki J."/>
        </authorList>
    </citation>
    <scope>NUCLEOTIDE SEQUENCE</scope>
</reference>
<gene>
    <name evidence="4" type="primary">EXS_5</name>
    <name evidence="4" type="ORF">g.96809</name>
</gene>
<keyword evidence="1" id="KW-0547">Nucleotide-binding</keyword>
<keyword evidence="4" id="KW-0808">Transferase</keyword>
<dbReference type="InterPro" id="IPR001245">
    <property type="entry name" value="Ser-Thr/Tyr_kinase_cat_dom"/>
</dbReference>
<protein>
    <submittedName>
        <fullName evidence="4">Leucine-rich repeat receptor protein kinase EXS</fullName>
    </submittedName>
</protein>
<dbReference type="SUPFAM" id="SSF56112">
    <property type="entry name" value="Protein kinase-like (PK-like)"/>
    <property type="match status" value="1"/>
</dbReference>
<keyword evidence="2" id="KW-0067">ATP-binding</keyword>
<dbReference type="Pfam" id="PF07714">
    <property type="entry name" value="PK_Tyr_Ser-Thr"/>
    <property type="match status" value="1"/>
</dbReference>
<dbReference type="Gene3D" id="1.10.510.10">
    <property type="entry name" value="Transferase(Phosphotransferase) domain 1"/>
    <property type="match status" value="1"/>
</dbReference>
<sequence length="328" mass="36448">MLSKRMGNKNGPSNTEALDAEDNCTGLYMFSKKEIKKAISSWKYSKVRVVYRTAGKIYTGILPSGQLVAIKKLKGERMELFHREVDTHCRVRHPNIVSLVGACSGSGRKRYLVYEYCSNGNLVQQLAGSDHVLSWEERVKILRGIALALRFLHSHPDGSIIHTGIKAKNIQLTENMDPKLSNFWSTQVLSRQGIPALAGRPSCVVDIHAFGILALQVLSGTTGDWKSAPGDTIVRMAKEVVRGEREPAEIKDSLLNIGQDDLCDMESILRVAVLCLTETQEGCPTMEEVFEVVNEVWRKMHSRHLHHEISQVAGSPLTPCGSIDDRSN</sequence>
<dbReference type="InterPro" id="IPR011009">
    <property type="entry name" value="Kinase-like_dom_sf"/>
</dbReference>
<proteinExistence type="predicted"/>
<evidence type="ECO:0000256" key="2">
    <source>
        <dbReference type="ARBA" id="ARBA00022840"/>
    </source>
</evidence>
<dbReference type="AlphaFoldDB" id="A0A1D1YYK5"/>
<keyword evidence="4" id="KW-0418">Kinase</keyword>
<feature type="domain" description="Protein kinase" evidence="3">
    <location>
        <begin position="33"/>
        <end position="328"/>
    </location>
</feature>
<dbReference type="Gene3D" id="3.30.200.20">
    <property type="entry name" value="Phosphorylase Kinase, domain 1"/>
    <property type="match status" value="1"/>
</dbReference>